<dbReference type="Proteomes" id="UP001162992">
    <property type="component" value="Chromosome 5"/>
</dbReference>
<reference evidence="2" key="1">
    <citation type="journal article" date="2024" name="Proc. Natl. Acad. Sci. U.S.A.">
        <title>Extraordinary preservation of gene collinearity over three hundred million years revealed in homosporous lycophytes.</title>
        <authorList>
            <person name="Li C."/>
            <person name="Wickell D."/>
            <person name="Kuo L.Y."/>
            <person name="Chen X."/>
            <person name="Nie B."/>
            <person name="Liao X."/>
            <person name="Peng D."/>
            <person name="Ji J."/>
            <person name="Jenkins J."/>
            <person name="Williams M."/>
            <person name="Shu S."/>
            <person name="Plott C."/>
            <person name="Barry K."/>
            <person name="Rajasekar S."/>
            <person name="Grimwood J."/>
            <person name="Han X."/>
            <person name="Sun S."/>
            <person name="Hou Z."/>
            <person name="He W."/>
            <person name="Dai G."/>
            <person name="Sun C."/>
            <person name="Schmutz J."/>
            <person name="Leebens-Mack J.H."/>
            <person name="Li F.W."/>
            <person name="Wang L."/>
        </authorList>
    </citation>
    <scope>NUCLEOTIDE SEQUENCE [LARGE SCALE GENOMIC DNA]</scope>
    <source>
        <strain evidence="2">cv. PW_Plant_1</strain>
    </source>
</reference>
<dbReference type="EMBL" id="CM055096">
    <property type="protein sequence ID" value="KAJ7557185.1"/>
    <property type="molecule type" value="Genomic_DNA"/>
</dbReference>
<organism evidence="1 2">
    <name type="scientific">Diphasiastrum complanatum</name>
    <name type="common">Issler's clubmoss</name>
    <name type="synonym">Lycopodium complanatum</name>
    <dbReference type="NCBI Taxonomy" id="34168"/>
    <lineage>
        <taxon>Eukaryota</taxon>
        <taxon>Viridiplantae</taxon>
        <taxon>Streptophyta</taxon>
        <taxon>Embryophyta</taxon>
        <taxon>Tracheophyta</taxon>
        <taxon>Lycopodiopsida</taxon>
        <taxon>Lycopodiales</taxon>
        <taxon>Lycopodiaceae</taxon>
        <taxon>Lycopodioideae</taxon>
        <taxon>Diphasiastrum</taxon>
    </lineage>
</organism>
<protein>
    <submittedName>
        <fullName evidence="1">Uncharacterized protein</fullName>
    </submittedName>
</protein>
<evidence type="ECO:0000313" key="1">
    <source>
        <dbReference type="EMBL" id="KAJ7557185.1"/>
    </source>
</evidence>
<sequence length="1340" mass="147974">MRNLTVFGDSRLQVNLEDGGAEKLVAIARDSDHNRVFFGSSLLRIYWIDLSSKQIQQCMSLVDHLDTDGEPQSSNTIVDIEYVMEQEALVVGTQAGDLLLVNPSSLQVEVVGAVQGGVVSLAASPNGELLLVGTGLGQLLLMTQEWDLLYEMSVRNPLDSLGDGMRNGSLQASWRGDGKYFATLSADSNSATGRTSLKIWEKETGTLHASGESISCHQTSLTWCPGGARIATSSNRFKTHQPPVVNFFERNGLKKQIFEVVAPADATVTAMQWNIGGELLALSLKCSEWHGVQIWYCSNYHWYLKQEWRFMEGKEVRMMWDPEKPFCIMFWTVSGFMQIVNMCWKSAVIAEDTAFVVSGNELLITPFSVALVPPPMSYFKLKFLAPIKGVTFTNLDANGSVVAACLSNGCFSILQLPSLNTWHLLEGSEHDARIVKCSNKQFDSSLIRNLTFVGSASLVGATVSQNNNEVLVKYNLVFSENDSSEWDIEFMSEIVLEEPVIDIVSCPYRFSSDRHRVATYVQLQGGSIFPFHLGEGVELDYLGLSVMRLSSPSPWMQVVLKENIDATENVILGLDEHGKLQVGGIIISDECTTYTLHSSTASKRQKNIVHVLYTTRSDTLHVVSLHDLMYKDSITLCDVDKYSGLGPTTNGSDAGLDYGSKARKGKRPNDLKVLPLWERGASLITAVGGGDNAVILQTVRGNLETIYPRSLVLHAIANTLSEFHFKDALLLARRHHFDLNVVVDLIGVEKFSNLASEFVKQVGQMSLVTELVCALNNENVLETKYKNLSPLSTTVEKAEAGHIDAIHILDNKKVNINGLSKVEKVLSSIRGALEESGKTSPSKELCIITTLARAGSNELGQALQRVKQLRSAEIVGDCAESLQAMEKLSAETALKHLIWLTDAHTVFDAALGLYDLHLAAMVATHSQQDPKEFLPYLQRLEEMPAPLMRYSIDCRLGRYETALRNLAAGGDSYFEECLRLIKENPDLYLVGLGIFKQQRQRFVLLEAWGGYLLGEGKFEDAAAAFCACSQFQNALGAYRSGGLWRNAMIVAGRLSLTDKEVGKLAAEIREELQAMGKPAEAAEIAIEYCKDANGAIDLLIEARNWIEAVRLAYLYGRSELLDSKVKPAAIECAQASIVEFEEGLEKVGRYYTRHVAVHQRRLALTAKLKEEGQVKDLTDDDAASEISSNLSDMSVYTRGSARSSTMQTTSGISARSHLRKHKSQQKAHSGKIRAGSPGEELALIEHLRSLAVGDHTKKELISLMQVLLIFNHQDLAQLLQNTCSKFQMSQEHAFTKAEQTLKEEDDQKGSINHAQIMPSSKKQAIGHESGWGYEIFQVTD</sequence>
<evidence type="ECO:0000313" key="2">
    <source>
        <dbReference type="Proteomes" id="UP001162992"/>
    </source>
</evidence>
<name>A0ACC2DSL6_DIPCM</name>
<accession>A0ACC2DSL6</accession>
<comment type="caution">
    <text evidence="1">The sequence shown here is derived from an EMBL/GenBank/DDBJ whole genome shotgun (WGS) entry which is preliminary data.</text>
</comment>
<proteinExistence type="predicted"/>
<keyword evidence="2" id="KW-1185">Reference proteome</keyword>
<gene>
    <name evidence="1" type="ORF">O6H91_05G115300</name>
</gene>